<sequence>MLSQVVELLLRSLGRVLLCVSLSERNATTLNFAVELDLRHGSVQDLEHPLDKAIEAEEFLRNDHDVMRKKHELSSERLRSEILDLKAELLQSSEGLFA</sequence>
<dbReference type="EMBL" id="CAADRA010006400">
    <property type="protein sequence ID" value="VFT94965.1"/>
    <property type="molecule type" value="Genomic_DNA"/>
</dbReference>
<gene>
    <name evidence="2" type="primary">Aste57867_18227</name>
    <name evidence="1" type="ORF">As57867_018165</name>
    <name evidence="2" type="ORF">ASTE57867_18227</name>
</gene>
<proteinExistence type="predicted"/>
<evidence type="ECO:0000313" key="3">
    <source>
        <dbReference type="Proteomes" id="UP000332933"/>
    </source>
</evidence>
<dbReference type="OrthoDB" id="3176171at2759"/>
<protein>
    <submittedName>
        <fullName evidence="2">Aste57867_18227 protein</fullName>
    </submittedName>
</protein>
<reference evidence="1" key="2">
    <citation type="submission" date="2019-06" db="EMBL/GenBank/DDBJ databases">
        <title>Genomics analysis of Aphanomyces spp. identifies a new class of oomycete effector associated with host adaptation.</title>
        <authorList>
            <person name="Gaulin E."/>
        </authorList>
    </citation>
    <scope>NUCLEOTIDE SEQUENCE</scope>
    <source>
        <strain evidence="1">CBS 578.67</strain>
    </source>
</reference>
<accession>A0A485LD94</accession>
<dbReference type="AlphaFoldDB" id="A0A485LD94"/>
<reference evidence="2 3" key="1">
    <citation type="submission" date="2019-03" db="EMBL/GenBank/DDBJ databases">
        <authorList>
            <person name="Gaulin E."/>
            <person name="Dumas B."/>
        </authorList>
    </citation>
    <scope>NUCLEOTIDE SEQUENCE [LARGE SCALE GENOMIC DNA]</scope>
    <source>
        <strain evidence="2">CBS 568.67</strain>
    </source>
</reference>
<dbReference type="EMBL" id="VJMH01006379">
    <property type="protein sequence ID" value="KAF0690392.1"/>
    <property type="molecule type" value="Genomic_DNA"/>
</dbReference>
<organism evidence="2 3">
    <name type="scientific">Aphanomyces stellatus</name>
    <dbReference type="NCBI Taxonomy" id="120398"/>
    <lineage>
        <taxon>Eukaryota</taxon>
        <taxon>Sar</taxon>
        <taxon>Stramenopiles</taxon>
        <taxon>Oomycota</taxon>
        <taxon>Saprolegniomycetes</taxon>
        <taxon>Saprolegniales</taxon>
        <taxon>Verrucalvaceae</taxon>
        <taxon>Aphanomyces</taxon>
    </lineage>
</organism>
<evidence type="ECO:0000313" key="1">
    <source>
        <dbReference type="EMBL" id="KAF0690392.1"/>
    </source>
</evidence>
<keyword evidence="3" id="KW-1185">Reference proteome</keyword>
<dbReference type="Proteomes" id="UP000332933">
    <property type="component" value="Unassembled WGS sequence"/>
</dbReference>
<evidence type="ECO:0000313" key="2">
    <source>
        <dbReference type="EMBL" id="VFT94965.1"/>
    </source>
</evidence>
<name>A0A485LD94_9STRA</name>